<comment type="caution">
    <text evidence="2">The sequence shown here is derived from an EMBL/GenBank/DDBJ whole genome shotgun (WGS) entry which is preliminary data.</text>
</comment>
<dbReference type="PROSITE" id="PS51186">
    <property type="entry name" value="GNAT"/>
    <property type="match status" value="1"/>
</dbReference>
<name>A0A967B3B5_9MICO</name>
<dbReference type="InterPro" id="IPR000182">
    <property type="entry name" value="GNAT_dom"/>
</dbReference>
<dbReference type="GO" id="GO:0016747">
    <property type="term" value="F:acyltransferase activity, transferring groups other than amino-acyl groups"/>
    <property type="evidence" value="ECO:0007669"/>
    <property type="project" value="InterPro"/>
</dbReference>
<protein>
    <submittedName>
        <fullName evidence="2">GNAT family N-acetyltransferase</fullName>
    </submittedName>
</protein>
<accession>A0A967B3B5</accession>
<dbReference type="RefSeq" id="WP_166198334.1">
    <property type="nucleotide sequence ID" value="NZ_JAAOIV010000013.1"/>
</dbReference>
<dbReference type="Proteomes" id="UP000744769">
    <property type="component" value="Unassembled WGS sequence"/>
</dbReference>
<organism evidence="2 3">
    <name type="scientific">Metallococcus carri</name>
    <dbReference type="NCBI Taxonomy" id="1656884"/>
    <lineage>
        <taxon>Bacteria</taxon>
        <taxon>Bacillati</taxon>
        <taxon>Actinomycetota</taxon>
        <taxon>Actinomycetes</taxon>
        <taxon>Micrococcales</taxon>
        <taxon>Dermacoccaceae</taxon>
        <taxon>Metallococcus</taxon>
    </lineage>
</organism>
<dbReference type="InterPro" id="IPR016181">
    <property type="entry name" value="Acyl_CoA_acyltransferase"/>
</dbReference>
<evidence type="ECO:0000259" key="1">
    <source>
        <dbReference type="PROSITE" id="PS51186"/>
    </source>
</evidence>
<reference evidence="2" key="1">
    <citation type="submission" date="2020-03" db="EMBL/GenBank/DDBJ databases">
        <title>Draft sequencing of Calidifontibacter sp. DB0510.</title>
        <authorList>
            <person name="Kim D.-U."/>
        </authorList>
    </citation>
    <scope>NUCLEOTIDE SEQUENCE</scope>
    <source>
        <strain evidence="2">DB0510</strain>
    </source>
</reference>
<proteinExistence type="predicted"/>
<dbReference type="EMBL" id="JAAOIV010000013">
    <property type="protein sequence ID" value="NHN57247.1"/>
    <property type="molecule type" value="Genomic_DNA"/>
</dbReference>
<dbReference type="SUPFAM" id="SSF55729">
    <property type="entry name" value="Acyl-CoA N-acyltransferases (Nat)"/>
    <property type="match status" value="1"/>
</dbReference>
<sequence>MGEDAAALLHVYDSQLREAAEVSHCSSVERRGPLWWGVSADGGFVTSGRLSVAEAELERLVDATIAHFRDDTRVAEFEWKTRGHDPADVRPLLTARGFAAEEVETVMMGSVEHLTADVGLPDGVVVRQAGVGGDLGYDVRRAAGMQVAVFGGGPDWRSTLDHLRKGAGRVELWLAEAGDQVVSAGRIDFVEGTECAGLWGGATLADWRGRGIYRALTAARARSAASRGVRYVQSDCTAMSRPILERSGLVKVTTTTPYIWRRDG</sequence>
<dbReference type="Gene3D" id="3.40.630.30">
    <property type="match status" value="1"/>
</dbReference>
<dbReference type="AlphaFoldDB" id="A0A967B3B5"/>
<keyword evidence="3" id="KW-1185">Reference proteome</keyword>
<feature type="domain" description="N-acetyltransferase" evidence="1">
    <location>
        <begin position="124"/>
        <end position="264"/>
    </location>
</feature>
<evidence type="ECO:0000313" key="3">
    <source>
        <dbReference type="Proteomes" id="UP000744769"/>
    </source>
</evidence>
<gene>
    <name evidence="2" type="ORF">G9U51_15855</name>
</gene>
<evidence type="ECO:0000313" key="2">
    <source>
        <dbReference type="EMBL" id="NHN57247.1"/>
    </source>
</evidence>